<dbReference type="RefSeq" id="WP_284206342.1">
    <property type="nucleotide sequence ID" value="NZ_BSSU01000002.1"/>
</dbReference>
<proteinExistence type="predicted"/>
<name>A0ABQ6H0C4_9GAMM</name>
<evidence type="ECO:0000313" key="2">
    <source>
        <dbReference type="Proteomes" id="UP001157133"/>
    </source>
</evidence>
<keyword evidence="2" id="KW-1185">Reference proteome</keyword>
<dbReference type="InterPro" id="IPR027417">
    <property type="entry name" value="P-loop_NTPase"/>
</dbReference>
<accession>A0ABQ6H0C4</accession>
<dbReference type="SUPFAM" id="SSF52540">
    <property type="entry name" value="P-loop containing nucleoside triphosphate hydrolases"/>
    <property type="match status" value="1"/>
</dbReference>
<dbReference type="Gene3D" id="3.40.50.300">
    <property type="entry name" value="P-loop containing nucleotide triphosphate hydrolases"/>
    <property type="match status" value="1"/>
</dbReference>
<comment type="caution">
    <text evidence="1">The sequence shown here is derived from an EMBL/GenBank/DDBJ whole genome shotgun (WGS) entry which is preliminary data.</text>
</comment>
<protein>
    <submittedName>
        <fullName evidence="1">Uncharacterized protein</fullName>
    </submittedName>
</protein>
<dbReference type="EMBL" id="BSSU01000002">
    <property type="protein sequence ID" value="GLX81019.1"/>
    <property type="molecule type" value="Genomic_DNA"/>
</dbReference>
<reference evidence="1 2" key="1">
    <citation type="submission" date="2023-03" db="EMBL/GenBank/DDBJ databases">
        <title>Draft genome sequence of Thalassotalea eurytherma JCM 18482T.</title>
        <authorList>
            <person name="Sawabe T."/>
        </authorList>
    </citation>
    <scope>NUCLEOTIDE SEQUENCE [LARGE SCALE GENOMIC DNA]</scope>
    <source>
        <strain evidence="1 2">JCM 18482</strain>
    </source>
</reference>
<dbReference type="Proteomes" id="UP001157133">
    <property type="component" value="Unassembled WGS sequence"/>
</dbReference>
<gene>
    <name evidence="1" type="ORF">theurythT_04710</name>
</gene>
<sequence>MDMQATKIVKNNVIQQQQKTLANIYSNHKAENKWILMIDPEDTALKSLSQGNDVDTNKILKVHSNKVRIEAKSIHKALRKGNCSAVVLCKQLFAQNQIDWLSQQAQLSNTDFIVLEAPLTVH</sequence>
<evidence type="ECO:0000313" key="1">
    <source>
        <dbReference type="EMBL" id="GLX81019.1"/>
    </source>
</evidence>
<organism evidence="1 2">
    <name type="scientific">Thalassotalea eurytherma</name>
    <dbReference type="NCBI Taxonomy" id="1144278"/>
    <lineage>
        <taxon>Bacteria</taxon>
        <taxon>Pseudomonadati</taxon>
        <taxon>Pseudomonadota</taxon>
        <taxon>Gammaproteobacteria</taxon>
        <taxon>Alteromonadales</taxon>
        <taxon>Colwelliaceae</taxon>
        <taxon>Thalassotalea</taxon>
    </lineage>
</organism>